<dbReference type="InterPro" id="IPR016129">
    <property type="entry name" value="Caspase_his_AS"/>
</dbReference>
<dbReference type="PANTHER" id="PTHR10454">
    <property type="entry name" value="CASPASE"/>
    <property type="match status" value="1"/>
</dbReference>
<dbReference type="GO" id="GO:0045751">
    <property type="term" value="P:negative regulation of Toll signaling pathway"/>
    <property type="evidence" value="ECO:0007669"/>
    <property type="project" value="UniProtKB-ARBA"/>
</dbReference>
<dbReference type="GO" id="GO:0005737">
    <property type="term" value="C:cytoplasm"/>
    <property type="evidence" value="ECO:0007669"/>
    <property type="project" value="TreeGrafter"/>
</dbReference>
<dbReference type="PANTHER" id="PTHR10454:SF245">
    <property type="entry name" value="CASPASE-RELATED"/>
    <property type="match status" value="1"/>
</dbReference>
<dbReference type="Proteomes" id="UP000708208">
    <property type="component" value="Unassembled WGS sequence"/>
</dbReference>
<keyword evidence="3" id="KW-0053">Apoptosis</keyword>
<keyword evidence="4" id="KW-0378">Hydrolase</keyword>
<dbReference type="CDD" id="cd00032">
    <property type="entry name" value="CASc"/>
    <property type="match status" value="1"/>
</dbReference>
<evidence type="ECO:0008006" key="13">
    <source>
        <dbReference type="Google" id="ProtNLM"/>
    </source>
</evidence>
<proteinExistence type="inferred from homology"/>
<protein>
    <recommendedName>
        <fullName evidence="13">Caspase-1</fullName>
    </recommendedName>
</protein>
<dbReference type="InterPro" id="IPR015917">
    <property type="entry name" value="Pept_C14A"/>
</dbReference>
<dbReference type="GO" id="GO:0004197">
    <property type="term" value="F:cysteine-type endopeptidase activity"/>
    <property type="evidence" value="ECO:0007669"/>
    <property type="project" value="InterPro"/>
</dbReference>
<dbReference type="FunFam" id="3.40.50.1460:FF:000001">
    <property type="entry name" value="Caspase-3 preproprotein"/>
    <property type="match status" value="1"/>
</dbReference>
<evidence type="ECO:0000256" key="4">
    <source>
        <dbReference type="ARBA" id="ARBA00022801"/>
    </source>
</evidence>
<dbReference type="GO" id="GO:0016322">
    <property type="term" value="P:neuron remodeling"/>
    <property type="evidence" value="ECO:0007669"/>
    <property type="project" value="UniProtKB-ARBA"/>
</dbReference>
<dbReference type="Pfam" id="PF00656">
    <property type="entry name" value="Peptidase_C14"/>
    <property type="match status" value="1"/>
</dbReference>
<organism evidence="11 12">
    <name type="scientific">Allacma fusca</name>
    <dbReference type="NCBI Taxonomy" id="39272"/>
    <lineage>
        <taxon>Eukaryota</taxon>
        <taxon>Metazoa</taxon>
        <taxon>Ecdysozoa</taxon>
        <taxon>Arthropoda</taxon>
        <taxon>Hexapoda</taxon>
        <taxon>Collembola</taxon>
        <taxon>Symphypleona</taxon>
        <taxon>Sminthuridae</taxon>
        <taxon>Allacma</taxon>
    </lineage>
</organism>
<dbReference type="OrthoDB" id="6116485at2759"/>
<dbReference type="AlphaFoldDB" id="A0A8J2L0K0"/>
<dbReference type="GO" id="GO:0043525">
    <property type="term" value="P:positive regulation of neuron apoptotic process"/>
    <property type="evidence" value="ECO:0007669"/>
    <property type="project" value="TreeGrafter"/>
</dbReference>
<feature type="domain" description="Caspase family p10" evidence="9">
    <location>
        <begin position="249"/>
        <end position="344"/>
    </location>
</feature>
<evidence type="ECO:0000256" key="7">
    <source>
        <dbReference type="RuleBase" id="RU003971"/>
    </source>
</evidence>
<comment type="caution">
    <text evidence="11">The sequence shown here is derived from an EMBL/GenBank/DDBJ whole genome shotgun (WGS) entry which is preliminary data.</text>
</comment>
<evidence type="ECO:0000256" key="1">
    <source>
        <dbReference type="ARBA" id="ARBA00010134"/>
    </source>
</evidence>
<dbReference type="InterPro" id="IPR002138">
    <property type="entry name" value="Pept_C14_p10"/>
</dbReference>
<feature type="region of interest" description="Disordered" evidence="8">
    <location>
        <begin position="39"/>
        <end position="64"/>
    </location>
</feature>
<evidence type="ECO:0000313" key="12">
    <source>
        <dbReference type="Proteomes" id="UP000708208"/>
    </source>
</evidence>
<keyword evidence="5" id="KW-0788">Thiol protease</keyword>
<dbReference type="InterPro" id="IPR001309">
    <property type="entry name" value="Pept_C14_p20"/>
</dbReference>
<evidence type="ECO:0000256" key="3">
    <source>
        <dbReference type="ARBA" id="ARBA00022703"/>
    </source>
</evidence>
<dbReference type="SMART" id="SM00115">
    <property type="entry name" value="CASc"/>
    <property type="match status" value="1"/>
</dbReference>
<dbReference type="PROSITE" id="PS50207">
    <property type="entry name" value="CASPASE_P10"/>
    <property type="match status" value="1"/>
</dbReference>
<name>A0A8J2L0K0_9HEXA</name>
<dbReference type="PROSITE" id="PS50208">
    <property type="entry name" value="CASPASE_P20"/>
    <property type="match status" value="1"/>
</dbReference>
<accession>A0A8J2L0K0</accession>
<evidence type="ECO:0000259" key="9">
    <source>
        <dbReference type="PROSITE" id="PS50207"/>
    </source>
</evidence>
<gene>
    <name evidence="11" type="ORF">AFUS01_LOCUS35114</name>
</gene>
<evidence type="ECO:0000259" key="10">
    <source>
        <dbReference type="PROSITE" id="PS50208"/>
    </source>
</evidence>
<dbReference type="InterPro" id="IPR011600">
    <property type="entry name" value="Pept_C14_caspase"/>
</dbReference>
<evidence type="ECO:0000256" key="8">
    <source>
        <dbReference type="SAM" id="MobiDB-lite"/>
    </source>
</evidence>
<dbReference type="GO" id="GO:0045476">
    <property type="term" value="P:nurse cell apoptotic process"/>
    <property type="evidence" value="ECO:0007669"/>
    <property type="project" value="UniProtKB-ARBA"/>
</dbReference>
<dbReference type="InterPro" id="IPR033139">
    <property type="entry name" value="Caspase_cys_AS"/>
</dbReference>
<dbReference type="GO" id="GO:1990525">
    <property type="term" value="F:BIR domain binding"/>
    <property type="evidence" value="ECO:0007669"/>
    <property type="project" value="UniProtKB-ARBA"/>
</dbReference>
<feature type="domain" description="Caspase family p20" evidence="10">
    <location>
        <begin position="104"/>
        <end position="228"/>
    </location>
</feature>
<dbReference type="EMBL" id="CAJVCH010534553">
    <property type="protein sequence ID" value="CAG7824986.1"/>
    <property type="molecule type" value="Genomic_DNA"/>
</dbReference>
<keyword evidence="6" id="KW-0865">Zymogen</keyword>
<evidence type="ECO:0000256" key="5">
    <source>
        <dbReference type="ARBA" id="ARBA00022807"/>
    </source>
</evidence>
<dbReference type="PROSITE" id="PS01121">
    <property type="entry name" value="CASPASE_HIS"/>
    <property type="match status" value="1"/>
</dbReference>
<evidence type="ECO:0000313" key="11">
    <source>
        <dbReference type="EMBL" id="CAG7824986.1"/>
    </source>
</evidence>
<keyword evidence="12" id="KW-1185">Reference proteome</keyword>
<sequence>MNIKHMIDDLPLHLTNVPDVVQDEPRELELEVIPVLPRPGDAVQDETEDVSPVDKSPGGRHRDVHDAKGCWSGGFEEATGQPSGNTVTMPVHMDSEVYNMNHQSRGRAVIFNHENFNPNLDLGRRNGTEKDRQNLKQSLKALGFEVSAHDDLTYQQVVKEIEALTKEDHSTRDCLIIAVLSHGDTNMMYAKDYYYKPDMLWQSFTAEKVPTLAGKPKIFLIQACQGNMLDEGTKLVRVSNRTEVDSSPQSYRIPNHADFLIVYSTFPGHYAWRNTTNGSWFIQAVCQVLQKYSTKKDLLSMMTIVSREVALHFESNTPSLPHMHQKKQIPFVTSTLIRDVYMVPK</sequence>
<keyword evidence="2" id="KW-0645">Protease</keyword>
<dbReference type="GO" id="GO:0006508">
    <property type="term" value="P:proteolysis"/>
    <property type="evidence" value="ECO:0007669"/>
    <property type="project" value="UniProtKB-KW"/>
</dbReference>
<evidence type="ECO:0000256" key="2">
    <source>
        <dbReference type="ARBA" id="ARBA00022670"/>
    </source>
</evidence>
<comment type="similarity">
    <text evidence="1 7">Belongs to the peptidase C14A family.</text>
</comment>
<reference evidence="11" key="1">
    <citation type="submission" date="2021-06" db="EMBL/GenBank/DDBJ databases">
        <authorList>
            <person name="Hodson N. C."/>
            <person name="Mongue J. A."/>
            <person name="Jaron S. K."/>
        </authorList>
    </citation>
    <scope>NUCLEOTIDE SEQUENCE</scope>
</reference>
<evidence type="ECO:0000256" key="6">
    <source>
        <dbReference type="ARBA" id="ARBA00023145"/>
    </source>
</evidence>
<dbReference type="PROSITE" id="PS01122">
    <property type="entry name" value="CASPASE_CYS"/>
    <property type="match status" value="1"/>
</dbReference>
<dbReference type="InterPro" id="IPR002398">
    <property type="entry name" value="Pept_C14"/>
</dbReference>